<accession>A0A371I0W8</accession>
<dbReference type="OrthoDB" id="841640at2759"/>
<dbReference type="PANTHER" id="PTHR33067:SF9">
    <property type="entry name" value="RNA-DIRECTED DNA POLYMERASE"/>
    <property type="match status" value="1"/>
</dbReference>
<comment type="caution">
    <text evidence="2">The sequence shown here is derived from an EMBL/GenBank/DDBJ whole genome shotgun (WGS) entry which is preliminary data.</text>
</comment>
<evidence type="ECO:0000313" key="2">
    <source>
        <dbReference type="EMBL" id="RDY08604.1"/>
    </source>
</evidence>
<keyword evidence="3" id="KW-1185">Reference proteome</keyword>
<gene>
    <name evidence="2" type="ORF">CR513_07149</name>
</gene>
<evidence type="ECO:0000313" key="3">
    <source>
        <dbReference type="Proteomes" id="UP000257109"/>
    </source>
</evidence>
<evidence type="ECO:0000256" key="1">
    <source>
        <dbReference type="SAM" id="MobiDB-lite"/>
    </source>
</evidence>
<protein>
    <submittedName>
        <fullName evidence="2">Uncharacterized protein</fullName>
    </submittedName>
</protein>
<feature type="region of interest" description="Disordered" evidence="1">
    <location>
        <begin position="195"/>
        <end position="217"/>
    </location>
</feature>
<feature type="non-terminal residue" evidence="2">
    <location>
        <position position="1"/>
    </location>
</feature>
<dbReference type="InterPro" id="IPR021109">
    <property type="entry name" value="Peptidase_aspartic_dom_sf"/>
</dbReference>
<reference evidence="2" key="1">
    <citation type="submission" date="2018-05" db="EMBL/GenBank/DDBJ databases">
        <title>Draft genome of Mucuna pruriens seed.</title>
        <authorList>
            <person name="Nnadi N.E."/>
            <person name="Vos R."/>
            <person name="Hasami M.H."/>
            <person name="Devisetty U.K."/>
            <person name="Aguiy J.C."/>
        </authorList>
    </citation>
    <scope>NUCLEOTIDE SEQUENCE [LARGE SCALE GENOMIC DNA]</scope>
    <source>
        <strain evidence="2">JCA_2017</strain>
    </source>
</reference>
<dbReference type="AlphaFoldDB" id="A0A371I0W8"/>
<dbReference type="EMBL" id="QJKJ01001244">
    <property type="protein sequence ID" value="RDY08604.1"/>
    <property type="molecule type" value="Genomic_DNA"/>
</dbReference>
<dbReference type="Gene3D" id="2.40.70.10">
    <property type="entry name" value="Acid Proteases"/>
    <property type="match status" value="1"/>
</dbReference>
<name>A0A371I0W8_MUCPR</name>
<dbReference type="PANTHER" id="PTHR33067">
    <property type="entry name" value="RNA-DIRECTED DNA POLYMERASE-RELATED"/>
    <property type="match status" value="1"/>
</dbReference>
<proteinExistence type="predicted"/>
<sequence length="217" mass="24032">MVTPLGIHALSASRALVNWMAYRITFFAIVAYPKVDVIIALDCLRAKGRGIELVTITQLERDLTRDIHTLGFTLACGRYPEKILSFGGLIIEGRGCHKSHVVGDNKTITHPLGIKEDGLVKVGEFIFPTNFVILDMEEDDEVLTILGRPFLAMGRAVVDVEWYGPYIVTKVLPYGVVNVTKGDDITFGENKHQVNIERDSSRPSPSLPMKASTLDLH</sequence>
<organism evidence="2 3">
    <name type="scientific">Mucuna pruriens</name>
    <name type="common">Velvet bean</name>
    <name type="synonym">Dolichos pruriens</name>
    <dbReference type="NCBI Taxonomy" id="157652"/>
    <lineage>
        <taxon>Eukaryota</taxon>
        <taxon>Viridiplantae</taxon>
        <taxon>Streptophyta</taxon>
        <taxon>Embryophyta</taxon>
        <taxon>Tracheophyta</taxon>
        <taxon>Spermatophyta</taxon>
        <taxon>Magnoliopsida</taxon>
        <taxon>eudicotyledons</taxon>
        <taxon>Gunneridae</taxon>
        <taxon>Pentapetalae</taxon>
        <taxon>rosids</taxon>
        <taxon>fabids</taxon>
        <taxon>Fabales</taxon>
        <taxon>Fabaceae</taxon>
        <taxon>Papilionoideae</taxon>
        <taxon>50 kb inversion clade</taxon>
        <taxon>NPAAA clade</taxon>
        <taxon>indigoferoid/millettioid clade</taxon>
        <taxon>Phaseoleae</taxon>
        <taxon>Mucuna</taxon>
    </lineage>
</organism>
<dbReference type="Proteomes" id="UP000257109">
    <property type="component" value="Unassembled WGS sequence"/>
</dbReference>